<gene>
    <name evidence="6" type="primary">lldR</name>
    <name evidence="6" type="ORF">DSM104635_03106</name>
</gene>
<name>A0A6I6MSB6_9CAUL</name>
<dbReference type="GO" id="GO:0003677">
    <property type="term" value="F:DNA binding"/>
    <property type="evidence" value="ECO:0007669"/>
    <property type="project" value="UniProtKB-KW"/>
</dbReference>
<dbReference type="PROSITE" id="PS50949">
    <property type="entry name" value="HTH_GNTR"/>
    <property type="match status" value="1"/>
</dbReference>
<evidence type="ECO:0000313" key="6">
    <source>
        <dbReference type="EMBL" id="QGZ96248.1"/>
    </source>
</evidence>
<keyword evidence="7" id="KW-1185">Reference proteome</keyword>
<keyword evidence="3" id="KW-0804">Transcription</keyword>
<evidence type="ECO:0000256" key="1">
    <source>
        <dbReference type="ARBA" id="ARBA00023015"/>
    </source>
</evidence>
<dbReference type="InterPro" id="IPR008920">
    <property type="entry name" value="TF_FadR/GntR_C"/>
</dbReference>
<evidence type="ECO:0000313" key="7">
    <source>
        <dbReference type="Proteomes" id="UP000431269"/>
    </source>
</evidence>
<feature type="compositionally biased region" description="Polar residues" evidence="4">
    <location>
        <begin position="20"/>
        <end position="30"/>
    </location>
</feature>
<dbReference type="InterPro" id="IPR000524">
    <property type="entry name" value="Tscrpt_reg_HTH_GntR"/>
</dbReference>
<dbReference type="CDD" id="cd07377">
    <property type="entry name" value="WHTH_GntR"/>
    <property type="match status" value="1"/>
</dbReference>
<dbReference type="InterPro" id="IPR011711">
    <property type="entry name" value="GntR_C"/>
</dbReference>
<keyword evidence="1" id="KW-0805">Transcription regulation</keyword>
<dbReference type="SMART" id="SM00345">
    <property type="entry name" value="HTH_GNTR"/>
    <property type="match status" value="1"/>
</dbReference>
<dbReference type="SMART" id="SM00895">
    <property type="entry name" value="FCD"/>
    <property type="match status" value="1"/>
</dbReference>
<dbReference type="Gene3D" id="1.20.120.530">
    <property type="entry name" value="GntR ligand-binding domain-like"/>
    <property type="match status" value="1"/>
</dbReference>
<evidence type="ECO:0000256" key="2">
    <source>
        <dbReference type="ARBA" id="ARBA00023125"/>
    </source>
</evidence>
<dbReference type="PRINTS" id="PR00035">
    <property type="entry name" value="HTHGNTR"/>
</dbReference>
<dbReference type="SUPFAM" id="SSF48008">
    <property type="entry name" value="GntR ligand-binding domain-like"/>
    <property type="match status" value="1"/>
</dbReference>
<sequence length="263" mass="29360">MRPSPHSPRRAKLPAPKGQSVPSHPPTQNLTTSIVNDLGIAIVTGKYSEQNPFPVEGELCKQYKASRSVLREAVKMLTAKGLLKARPRQGTWVQSEEHWNLLDPDVLRWMLERKFSLRLLIEFTQIRLAVEPGAAALAAQLAGPAEQAAITRGIERMLAADRGEDDPLDSDIAFHSSVLRASGNPFYAQLRELIETALRFSIRRTNTYKGVKFASVLDHKRVADAIIAGDATGAERFMRALIQEALDLMMAEERKRKRDRRSA</sequence>
<dbReference type="EMBL" id="CP047045">
    <property type="protein sequence ID" value="QGZ96248.1"/>
    <property type="molecule type" value="Genomic_DNA"/>
</dbReference>
<dbReference type="PANTHER" id="PTHR43537:SF44">
    <property type="entry name" value="GNTR FAMILY REGULATORY PROTEIN"/>
    <property type="match status" value="1"/>
</dbReference>
<accession>A0A6I6MSB6</accession>
<evidence type="ECO:0000256" key="4">
    <source>
        <dbReference type="SAM" id="MobiDB-lite"/>
    </source>
</evidence>
<reference evidence="7" key="1">
    <citation type="submission" date="2019-12" db="EMBL/GenBank/DDBJ databases">
        <title>Complete genome of Terracaulis silvestris 0127_4.</title>
        <authorList>
            <person name="Vieira S."/>
            <person name="Riedel T."/>
            <person name="Sproer C."/>
            <person name="Pascual J."/>
            <person name="Boedeker C."/>
            <person name="Overmann J."/>
        </authorList>
    </citation>
    <scope>NUCLEOTIDE SEQUENCE [LARGE SCALE GENOMIC DNA]</scope>
    <source>
        <strain evidence="7">0127_4</strain>
    </source>
</reference>
<dbReference type="Pfam" id="PF07729">
    <property type="entry name" value="FCD"/>
    <property type="match status" value="1"/>
</dbReference>
<dbReference type="Pfam" id="PF00392">
    <property type="entry name" value="GntR"/>
    <property type="match status" value="1"/>
</dbReference>
<dbReference type="InterPro" id="IPR036388">
    <property type="entry name" value="WH-like_DNA-bd_sf"/>
</dbReference>
<dbReference type="Gene3D" id="1.10.10.10">
    <property type="entry name" value="Winged helix-like DNA-binding domain superfamily/Winged helix DNA-binding domain"/>
    <property type="match status" value="1"/>
</dbReference>
<organism evidence="6 7">
    <name type="scientific">Terricaulis silvestris</name>
    <dbReference type="NCBI Taxonomy" id="2686094"/>
    <lineage>
        <taxon>Bacteria</taxon>
        <taxon>Pseudomonadati</taxon>
        <taxon>Pseudomonadota</taxon>
        <taxon>Alphaproteobacteria</taxon>
        <taxon>Caulobacterales</taxon>
        <taxon>Caulobacteraceae</taxon>
        <taxon>Terricaulis</taxon>
    </lineage>
</organism>
<dbReference type="SUPFAM" id="SSF46785">
    <property type="entry name" value="Winged helix' DNA-binding domain"/>
    <property type="match status" value="1"/>
</dbReference>
<dbReference type="InterPro" id="IPR036390">
    <property type="entry name" value="WH_DNA-bd_sf"/>
</dbReference>
<dbReference type="GO" id="GO:0003700">
    <property type="term" value="F:DNA-binding transcription factor activity"/>
    <property type="evidence" value="ECO:0007669"/>
    <property type="project" value="InterPro"/>
</dbReference>
<evidence type="ECO:0000259" key="5">
    <source>
        <dbReference type="PROSITE" id="PS50949"/>
    </source>
</evidence>
<dbReference type="AlphaFoldDB" id="A0A6I6MSB6"/>
<dbReference type="KEGG" id="tsv:DSM104635_03106"/>
<feature type="domain" description="HTH gntR-type" evidence="5">
    <location>
        <begin position="28"/>
        <end position="96"/>
    </location>
</feature>
<feature type="region of interest" description="Disordered" evidence="4">
    <location>
        <begin position="1"/>
        <end position="30"/>
    </location>
</feature>
<proteinExistence type="predicted"/>
<dbReference type="PANTHER" id="PTHR43537">
    <property type="entry name" value="TRANSCRIPTIONAL REGULATOR, GNTR FAMILY"/>
    <property type="match status" value="1"/>
</dbReference>
<keyword evidence="2" id="KW-0238">DNA-binding</keyword>
<dbReference type="Proteomes" id="UP000431269">
    <property type="component" value="Chromosome"/>
</dbReference>
<protein>
    <submittedName>
        <fullName evidence="6">L-lactate dehydrogenase operon regulatory protein</fullName>
    </submittedName>
</protein>
<evidence type="ECO:0000256" key="3">
    <source>
        <dbReference type="ARBA" id="ARBA00023163"/>
    </source>
</evidence>